<reference evidence="1 2" key="1">
    <citation type="submission" date="2017-05" db="EMBL/GenBank/DDBJ databases">
        <title>Vagococcus spp. assemblies.</title>
        <authorList>
            <person name="Gulvik C.A."/>
        </authorList>
    </citation>
    <scope>NUCLEOTIDE SEQUENCE [LARGE SCALE GENOMIC DNA]</scope>
    <source>
        <strain evidence="1 2">SS1995</strain>
    </source>
</reference>
<keyword evidence="1" id="KW-0378">Hydrolase</keyword>
<keyword evidence="1" id="KW-0540">Nuclease</keyword>
<gene>
    <name evidence="1" type="ORF">CBF37_01560</name>
</gene>
<dbReference type="OrthoDB" id="9786961at2"/>
<dbReference type="EMBL" id="NGJS01000002">
    <property type="protein sequence ID" value="RSU00017.1"/>
    <property type="molecule type" value="Genomic_DNA"/>
</dbReference>
<sequence>MNRLLEVREFDVITCNREYKSDVKHKYLNEKIFDELIEFIHEFAGDDENSDALNFMCISFKRNVGNIVVIKNYVGVIQLSSGFQIQVLPKISFDGEEDVSNKETKEIFLKMLKSMKDFPIKVFNTADLNIDKMNLYEIFINMYIQEVQLLVKRGIKSEYVGQEDNLRFFKGKLLTNQHLKKNLCHKERFFISYEDYNPNRVENRLIKSTLIKLQKITRSAQNTRAINHLLTHFEIVKPSMNYISDISKIKNDRNMRDYEIILQWSKVFLLDKSFTTFSGKSSSRALLFPMERIYESYVAKHMIKEFSPDGWEILLQGKSRHLFVEPSKKFTLKPDIICTSGEHCIVMDTKWKRLINNENNNYGISQSDMYQMYSYSKKYKAREIWLLYPKSDDVKDIKKIEFDSGDGTKVNIHFVDVANMEMSLAELKRKVIAQKLF</sequence>
<comment type="caution">
    <text evidence="1">The sequence shown here is derived from an EMBL/GenBank/DDBJ whole genome shotgun (WGS) entry which is preliminary data.</text>
</comment>
<proteinExistence type="predicted"/>
<accession>A0A430A0W6</accession>
<evidence type="ECO:0000313" key="2">
    <source>
        <dbReference type="Proteomes" id="UP000287857"/>
    </source>
</evidence>
<name>A0A430A0W6_9ENTE</name>
<organism evidence="1 2">
    <name type="scientific">Vagococcus vulneris</name>
    <dbReference type="NCBI Taxonomy" id="1977869"/>
    <lineage>
        <taxon>Bacteria</taxon>
        <taxon>Bacillati</taxon>
        <taxon>Bacillota</taxon>
        <taxon>Bacilli</taxon>
        <taxon>Lactobacillales</taxon>
        <taxon>Enterococcaceae</taxon>
        <taxon>Vagococcus</taxon>
    </lineage>
</organism>
<dbReference type="Pfam" id="PF10117">
    <property type="entry name" value="McrBC"/>
    <property type="match status" value="1"/>
</dbReference>
<keyword evidence="2" id="KW-1185">Reference proteome</keyword>
<protein>
    <submittedName>
        <fullName evidence="1">Restriction endonuclease</fullName>
    </submittedName>
</protein>
<dbReference type="Proteomes" id="UP000287857">
    <property type="component" value="Unassembled WGS sequence"/>
</dbReference>
<dbReference type="AlphaFoldDB" id="A0A430A0W6"/>
<dbReference type="PANTHER" id="PTHR38733">
    <property type="entry name" value="PROTEIN MCRC"/>
    <property type="match status" value="1"/>
</dbReference>
<evidence type="ECO:0000313" key="1">
    <source>
        <dbReference type="EMBL" id="RSU00017.1"/>
    </source>
</evidence>
<keyword evidence="1" id="KW-0255">Endonuclease</keyword>
<dbReference type="PANTHER" id="PTHR38733:SF1">
    <property type="entry name" value="TYPE IV METHYL-DIRECTED RESTRICTION ENZYME ECOKMCRBC"/>
    <property type="match status" value="1"/>
</dbReference>
<dbReference type="InterPro" id="IPR019292">
    <property type="entry name" value="McrC"/>
</dbReference>
<dbReference type="RefSeq" id="WP_125982967.1">
    <property type="nucleotide sequence ID" value="NZ_NGJS01000002.1"/>
</dbReference>
<dbReference type="GO" id="GO:0004519">
    <property type="term" value="F:endonuclease activity"/>
    <property type="evidence" value="ECO:0007669"/>
    <property type="project" value="UniProtKB-KW"/>
</dbReference>